<proteinExistence type="predicted"/>
<dbReference type="AlphaFoldDB" id="A0A1S1U878"/>
<sequence length="69" mass="7535">MLMLAMASSAKALSFSALITRTNSARSASGRLMSELAVQRTRKATFGTQGRRVMYYRAGVPVIEQSGRH</sequence>
<comment type="caution">
    <text evidence="1">The sequence shown here is derived from an EMBL/GenBank/DDBJ whole genome shotgun (WGS) entry which is preliminary data.</text>
</comment>
<reference evidence="1 2" key="1">
    <citation type="submission" date="2015-06" db="EMBL/GenBank/DDBJ databases">
        <title>Draft genome sequencing of a biphenyl-degrading bacterium, Janthinobacterium lividum MEG1.</title>
        <authorList>
            <person name="Shimodaira J."/>
            <person name="Hatta T."/>
        </authorList>
    </citation>
    <scope>NUCLEOTIDE SEQUENCE [LARGE SCALE GENOMIC DNA]</scope>
    <source>
        <strain evidence="1 2">MEG1</strain>
    </source>
</reference>
<dbReference type="Proteomes" id="UP000179840">
    <property type="component" value="Unassembled WGS sequence"/>
</dbReference>
<gene>
    <name evidence="1" type="ORF">AKG95_19170</name>
</gene>
<evidence type="ECO:0000313" key="2">
    <source>
        <dbReference type="Proteomes" id="UP000179840"/>
    </source>
</evidence>
<dbReference type="EMBL" id="LFKP01000010">
    <property type="protein sequence ID" value="OHV95313.1"/>
    <property type="molecule type" value="Genomic_DNA"/>
</dbReference>
<protein>
    <submittedName>
        <fullName evidence="1">Uncharacterized protein</fullName>
    </submittedName>
</protein>
<name>A0A1S1U878_9BURK</name>
<organism evidence="1 2">
    <name type="scientific">Janthinobacterium lividum</name>
    <dbReference type="NCBI Taxonomy" id="29581"/>
    <lineage>
        <taxon>Bacteria</taxon>
        <taxon>Pseudomonadati</taxon>
        <taxon>Pseudomonadota</taxon>
        <taxon>Betaproteobacteria</taxon>
        <taxon>Burkholderiales</taxon>
        <taxon>Oxalobacteraceae</taxon>
        <taxon>Janthinobacterium</taxon>
    </lineage>
</organism>
<accession>A0A1S1U878</accession>
<evidence type="ECO:0000313" key="1">
    <source>
        <dbReference type="EMBL" id="OHV95313.1"/>
    </source>
</evidence>